<proteinExistence type="predicted"/>
<gene>
    <name evidence="1" type="ORF">GOB87_05350</name>
</gene>
<evidence type="ECO:0000313" key="1">
    <source>
        <dbReference type="EMBL" id="NHO53389.1"/>
    </source>
</evidence>
<organism evidence="1 2">
    <name type="scientific">Acetobacter estunensis</name>
    <dbReference type="NCBI Taxonomy" id="104097"/>
    <lineage>
        <taxon>Bacteria</taxon>
        <taxon>Pseudomonadati</taxon>
        <taxon>Pseudomonadota</taxon>
        <taxon>Alphaproteobacteria</taxon>
        <taxon>Acetobacterales</taxon>
        <taxon>Acetobacteraceae</taxon>
        <taxon>Acetobacter</taxon>
    </lineage>
</organism>
<name>A0A967B6P2_9PROT</name>
<accession>A0A967B6P2</accession>
<dbReference type="RefSeq" id="WP_166313554.1">
    <property type="nucleotide sequence ID" value="NZ_WOTH01000007.1"/>
</dbReference>
<sequence>MNELLSDKAAFTRDQQEWTAAQREAASIEASLAQARTWKPEITPRARLEIVRIATSVGMMAMVGALCVELVL</sequence>
<evidence type="ECO:0000313" key="2">
    <source>
        <dbReference type="Proteomes" id="UP000597459"/>
    </source>
</evidence>
<dbReference type="EMBL" id="WOTH01000007">
    <property type="protein sequence ID" value="NHO53389.1"/>
    <property type="molecule type" value="Genomic_DNA"/>
</dbReference>
<comment type="caution">
    <text evidence="1">The sequence shown here is derived from an EMBL/GenBank/DDBJ whole genome shotgun (WGS) entry which is preliminary data.</text>
</comment>
<reference evidence="1" key="1">
    <citation type="submission" date="2019-11" db="EMBL/GenBank/DDBJ databases">
        <title>Description of new Acetobacter species.</title>
        <authorList>
            <person name="Cleenwerck I."/>
            <person name="Sombolestani A.S."/>
        </authorList>
    </citation>
    <scope>NUCLEOTIDE SEQUENCE</scope>
    <source>
        <strain evidence="1">LMG 1626</strain>
    </source>
</reference>
<keyword evidence="2" id="KW-1185">Reference proteome</keyword>
<protein>
    <submittedName>
        <fullName evidence="1">Uncharacterized protein</fullName>
    </submittedName>
</protein>
<dbReference type="AlphaFoldDB" id="A0A967B6P2"/>
<dbReference type="Proteomes" id="UP000597459">
    <property type="component" value="Unassembled WGS sequence"/>
</dbReference>